<keyword evidence="1" id="KW-0472">Membrane</keyword>
<reference evidence="2 3" key="1">
    <citation type="submission" date="2024-11" db="EMBL/GenBank/DDBJ databases">
        <authorList>
            <person name="Heng Y.C."/>
            <person name="Lim A.C.H."/>
            <person name="Lee J.K.Y."/>
            <person name="Kittelmann S."/>
        </authorList>
    </citation>
    <scope>NUCLEOTIDE SEQUENCE [LARGE SCALE GENOMIC DNA]</scope>
    <source>
        <strain evidence="2 3">WILCCON 0112</strain>
    </source>
</reference>
<feature type="transmembrane region" description="Helical" evidence="1">
    <location>
        <begin position="12"/>
        <end position="30"/>
    </location>
</feature>
<organism evidence="2 3">
    <name type="scientific">Candidatus Clostridium helianthi</name>
    <dbReference type="NCBI Taxonomy" id="3381660"/>
    <lineage>
        <taxon>Bacteria</taxon>
        <taxon>Bacillati</taxon>
        <taxon>Bacillota</taxon>
        <taxon>Clostridia</taxon>
        <taxon>Eubacteriales</taxon>
        <taxon>Clostridiaceae</taxon>
        <taxon>Clostridium</taxon>
    </lineage>
</organism>
<dbReference type="EMBL" id="JBJIAB010000008">
    <property type="protein sequence ID" value="MFL0165086.1"/>
    <property type="molecule type" value="Genomic_DNA"/>
</dbReference>
<name>A0ABW8S397_9CLOT</name>
<dbReference type="Proteomes" id="UP001623600">
    <property type="component" value="Unassembled WGS sequence"/>
</dbReference>
<gene>
    <name evidence="2" type="ORF">ACJDTP_08395</name>
</gene>
<dbReference type="RefSeq" id="WP_008423993.1">
    <property type="nucleotide sequence ID" value="NZ_JBJIAB010000008.1"/>
</dbReference>
<keyword evidence="1" id="KW-1133">Transmembrane helix</keyword>
<comment type="caution">
    <text evidence="2">The sequence shown here is derived from an EMBL/GenBank/DDBJ whole genome shotgun (WGS) entry which is preliminary data.</text>
</comment>
<protein>
    <submittedName>
        <fullName evidence="2">Uncharacterized protein</fullName>
    </submittedName>
</protein>
<evidence type="ECO:0000256" key="1">
    <source>
        <dbReference type="SAM" id="Phobius"/>
    </source>
</evidence>
<accession>A0ABW8S397</accession>
<sequence>MEVNVIKIKKLLIIFLIYIFTFTIITEIQPSPIAEVSEQQIFPISTTYKQGIYSLSLFDGYKVTAKLITPNTTATLITVDSNGKLIQFIHLDDTDEIVKLGTLHEGDTGIVLGNGEVSISPSK</sequence>
<keyword evidence="3" id="KW-1185">Reference proteome</keyword>
<evidence type="ECO:0000313" key="3">
    <source>
        <dbReference type="Proteomes" id="UP001623600"/>
    </source>
</evidence>
<keyword evidence="1" id="KW-0812">Transmembrane</keyword>
<evidence type="ECO:0000313" key="2">
    <source>
        <dbReference type="EMBL" id="MFL0165086.1"/>
    </source>
</evidence>
<proteinExistence type="predicted"/>